<name>A0A0G1PKR9_9BACT</name>
<dbReference type="EMBL" id="LCMI01000004">
    <property type="protein sequence ID" value="KKU33414.1"/>
    <property type="molecule type" value="Genomic_DNA"/>
</dbReference>
<sequence>MPVLTLKPLSCKVQDFINAWKAANGSGLFPIHPQTGKRISDILPDIPNIGLSAKKTPEHREMGFIGSPDDETPNDQEATYEIQALLNLKVDPEKLPPELKEISGPFWLL</sequence>
<evidence type="ECO:0000313" key="2">
    <source>
        <dbReference type="Proteomes" id="UP000034794"/>
    </source>
</evidence>
<proteinExistence type="predicted"/>
<organism evidence="1 2">
    <name type="scientific">Candidatus Collierbacteria bacterium GW2011_GWA2_46_26</name>
    <dbReference type="NCBI Taxonomy" id="1618381"/>
    <lineage>
        <taxon>Bacteria</taxon>
        <taxon>Candidatus Collieribacteriota</taxon>
    </lineage>
</organism>
<gene>
    <name evidence="1" type="ORF">UX47_C0004G0059</name>
</gene>
<dbReference type="AlphaFoldDB" id="A0A0G1PKR9"/>
<comment type="caution">
    <text evidence="1">The sequence shown here is derived from an EMBL/GenBank/DDBJ whole genome shotgun (WGS) entry which is preliminary data.</text>
</comment>
<accession>A0A0G1PKR9</accession>
<dbReference type="Proteomes" id="UP000034794">
    <property type="component" value="Unassembled WGS sequence"/>
</dbReference>
<reference evidence="1 2" key="1">
    <citation type="journal article" date="2015" name="Nature">
        <title>rRNA introns, odd ribosomes, and small enigmatic genomes across a large radiation of phyla.</title>
        <authorList>
            <person name="Brown C.T."/>
            <person name="Hug L.A."/>
            <person name="Thomas B.C."/>
            <person name="Sharon I."/>
            <person name="Castelle C.J."/>
            <person name="Singh A."/>
            <person name="Wilkins M.J."/>
            <person name="Williams K.H."/>
            <person name="Banfield J.F."/>
        </authorList>
    </citation>
    <scope>NUCLEOTIDE SEQUENCE [LARGE SCALE GENOMIC DNA]</scope>
</reference>
<evidence type="ECO:0000313" key="1">
    <source>
        <dbReference type="EMBL" id="KKU33414.1"/>
    </source>
</evidence>
<protein>
    <submittedName>
        <fullName evidence="1">Uncharacterized protein</fullName>
    </submittedName>
</protein>